<dbReference type="EMBL" id="CAUOFW020003558">
    <property type="protein sequence ID" value="CAK9160691.1"/>
    <property type="molecule type" value="Genomic_DNA"/>
</dbReference>
<proteinExistence type="predicted"/>
<organism evidence="2 3">
    <name type="scientific">Ilex paraguariensis</name>
    <name type="common">yerba mate</name>
    <dbReference type="NCBI Taxonomy" id="185542"/>
    <lineage>
        <taxon>Eukaryota</taxon>
        <taxon>Viridiplantae</taxon>
        <taxon>Streptophyta</taxon>
        <taxon>Embryophyta</taxon>
        <taxon>Tracheophyta</taxon>
        <taxon>Spermatophyta</taxon>
        <taxon>Magnoliopsida</taxon>
        <taxon>eudicotyledons</taxon>
        <taxon>Gunneridae</taxon>
        <taxon>Pentapetalae</taxon>
        <taxon>asterids</taxon>
        <taxon>campanulids</taxon>
        <taxon>Aquifoliales</taxon>
        <taxon>Aquifoliaceae</taxon>
        <taxon>Ilex</taxon>
    </lineage>
</organism>
<dbReference type="Proteomes" id="UP001642360">
    <property type="component" value="Unassembled WGS sequence"/>
</dbReference>
<comment type="caution">
    <text evidence="2">The sequence shown here is derived from an EMBL/GenBank/DDBJ whole genome shotgun (WGS) entry which is preliminary data.</text>
</comment>
<evidence type="ECO:0000313" key="3">
    <source>
        <dbReference type="Proteomes" id="UP001642360"/>
    </source>
</evidence>
<gene>
    <name evidence="2" type="ORF">ILEXP_LOCUS29464</name>
</gene>
<dbReference type="Pfam" id="PF13302">
    <property type="entry name" value="Acetyltransf_3"/>
    <property type="match status" value="1"/>
</dbReference>
<feature type="domain" description="N-acetyltransferase" evidence="1">
    <location>
        <begin position="44"/>
        <end position="196"/>
    </location>
</feature>
<sequence>MEETHIKSDCEEAKEIQIKSDFEEQEEIQVNPDCEEADDEFSDITLRPFDRSDVDDFMVWAKDEKVSKFCTWEPHISKEETMNYIIDYVLPHPWYRAICLKNRPIGAITVRPNQGNYSCRAELGYVLAYNYWGKGVMTRAVKMAETAIFTEWPHLQRLEALVDVDNSGSQRVLEKAGFQREGVLRKYRIQKGKAIDMVMFSFLCTDSVAHYYMNRVGVPSHMTLLRFAAWENYLTTLVLEG</sequence>
<evidence type="ECO:0000259" key="1">
    <source>
        <dbReference type="PROSITE" id="PS51186"/>
    </source>
</evidence>
<protein>
    <recommendedName>
        <fullName evidence="1">N-acetyltransferase domain-containing protein</fullName>
    </recommendedName>
</protein>
<dbReference type="SUPFAM" id="SSF55729">
    <property type="entry name" value="Acyl-CoA N-acyltransferases (Nat)"/>
    <property type="match status" value="1"/>
</dbReference>
<dbReference type="Gene3D" id="3.40.630.30">
    <property type="match status" value="1"/>
</dbReference>
<dbReference type="AlphaFoldDB" id="A0ABC8SXV5"/>
<dbReference type="InterPro" id="IPR016181">
    <property type="entry name" value="Acyl_CoA_acyltransferase"/>
</dbReference>
<evidence type="ECO:0000313" key="2">
    <source>
        <dbReference type="EMBL" id="CAK9160691.1"/>
    </source>
</evidence>
<keyword evidence="3" id="KW-1185">Reference proteome</keyword>
<dbReference type="PANTHER" id="PTHR46067:SF27">
    <property type="entry name" value="ACYL-COA N-ACYLTRANSFERASES (NAT) SUPERFAMILY PROTEIN"/>
    <property type="match status" value="1"/>
</dbReference>
<accession>A0ABC8SXV5</accession>
<reference evidence="2 3" key="1">
    <citation type="submission" date="2024-02" db="EMBL/GenBank/DDBJ databases">
        <authorList>
            <person name="Vignale AGUSTIN F."/>
            <person name="Sosa J E."/>
            <person name="Modenutti C."/>
        </authorList>
    </citation>
    <scope>NUCLEOTIDE SEQUENCE [LARGE SCALE GENOMIC DNA]</scope>
</reference>
<dbReference type="InterPro" id="IPR000182">
    <property type="entry name" value="GNAT_dom"/>
</dbReference>
<dbReference type="PROSITE" id="PS51186">
    <property type="entry name" value="GNAT"/>
    <property type="match status" value="1"/>
</dbReference>
<name>A0ABC8SXV5_9AQUA</name>
<dbReference type="PANTHER" id="PTHR46067">
    <property type="entry name" value="ACYL-COA N-ACYLTRANSFERASES (NAT) SUPERFAMILY PROTEIN"/>
    <property type="match status" value="1"/>
</dbReference>